<dbReference type="SUPFAM" id="SSF50494">
    <property type="entry name" value="Trypsin-like serine proteases"/>
    <property type="match status" value="1"/>
</dbReference>
<evidence type="ECO:0000256" key="5">
    <source>
        <dbReference type="SAM" id="SignalP"/>
    </source>
</evidence>
<dbReference type="InterPro" id="IPR001254">
    <property type="entry name" value="Trypsin_dom"/>
</dbReference>
<feature type="chain" id="PRO_5003002765" evidence="5">
    <location>
        <begin position="20"/>
        <end position="258"/>
    </location>
</feature>
<dbReference type="InterPro" id="IPR050430">
    <property type="entry name" value="Peptidase_S1"/>
</dbReference>
<keyword evidence="3" id="KW-0720">Serine protease</keyword>
<organism evidence="7">
    <name type="scientific">Mamestra configurata</name>
    <name type="common">bertha armyworm</name>
    <dbReference type="NCBI Taxonomy" id="174822"/>
    <lineage>
        <taxon>Eukaryota</taxon>
        <taxon>Metazoa</taxon>
        <taxon>Ecdysozoa</taxon>
        <taxon>Arthropoda</taxon>
        <taxon>Hexapoda</taxon>
        <taxon>Insecta</taxon>
        <taxon>Pterygota</taxon>
        <taxon>Neoptera</taxon>
        <taxon>Endopterygota</taxon>
        <taxon>Lepidoptera</taxon>
        <taxon>Glossata</taxon>
        <taxon>Ditrysia</taxon>
        <taxon>Noctuoidea</taxon>
        <taxon>Noctuidae</taxon>
        <taxon>Noctuinae</taxon>
        <taxon>Hadenini</taxon>
        <taxon>Mamestra</taxon>
    </lineage>
</organism>
<feature type="domain" description="Peptidase S1" evidence="6">
    <location>
        <begin position="10"/>
        <end position="257"/>
    </location>
</feature>
<dbReference type="PROSITE" id="PS50240">
    <property type="entry name" value="TRYPSIN_DOM"/>
    <property type="match status" value="1"/>
</dbReference>
<protein>
    <submittedName>
        <fullName evidence="7">Serine protease 39</fullName>
    </submittedName>
</protein>
<dbReference type="Gene3D" id="2.40.10.10">
    <property type="entry name" value="Trypsin-like serine proteases"/>
    <property type="match status" value="1"/>
</dbReference>
<evidence type="ECO:0000256" key="4">
    <source>
        <dbReference type="ARBA" id="ARBA00023157"/>
    </source>
</evidence>
<dbReference type="InterPro" id="IPR009003">
    <property type="entry name" value="Peptidase_S1_PA"/>
</dbReference>
<dbReference type="PANTHER" id="PTHR24276:SF91">
    <property type="entry name" value="AT26814P-RELATED"/>
    <property type="match status" value="1"/>
</dbReference>
<dbReference type="PANTHER" id="PTHR24276">
    <property type="entry name" value="POLYSERASE-RELATED"/>
    <property type="match status" value="1"/>
</dbReference>
<proteinExistence type="evidence at transcript level"/>
<evidence type="ECO:0000256" key="2">
    <source>
        <dbReference type="ARBA" id="ARBA00022801"/>
    </source>
</evidence>
<dbReference type="AlphaFoldDB" id="C9W8I5"/>
<evidence type="ECO:0000313" key="7">
    <source>
        <dbReference type="EMBL" id="ACR15998.2"/>
    </source>
</evidence>
<gene>
    <name evidence="7" type="primary">SP39</name>
</gene>
<name>C9W8I5_9NEOP</name>
<evidence type="ECO:0000256" key="1">
    <source>
        <dbReference type="ARBA" id="ARBA00022670"/>
    </source>
</evidence>
<evidence type="ECO:0000256" key="3">
    <source>
        <dbReference type="ARBA" id="ARBA00022825"/>
    </source>
</evidence>
<dbReference type="GO" id="GO:0006508">
    <property type="term" value="P:proteolysis"/>
    <property type="evidence" value="ECO:0007669"/>
    <property type="project" value="UniProtKB-KW"/>
</dbReference>
<feature type="signal peptide" evidence="5">
    <location>
        <begin position="1"/>
        <end position="19"/>
    </location>
</feature>
<keyword evidence="1 7" id="KW-0645">Protease</keyword>
<dbReference type="InterPro" id="IPR043504">
    <property type="entry name" value="Peptidase_S1_PA_chymotrypsin"/>
</dbReference>
<dbReference type="EMBL" id="FJ205431">
    <property type="protein sequence ID" value="ACR15998.2"/>
    <property type="molecule type" value="mRNA"/>
</dbReference>
<keyword evidence="2" id="KW-0378">Hydrolase</keyword>
<dbReference type="GO" id="GO:0004252">
    <property type="term" value="F:serine-type endopeptidase activity"/>
    <property type="evidence" value="ECO:0007669"/>
    <property type="project" value="InterPro"/>
</dbReference>
<dbReference type="Pfam" id="PF00089">
    <property type="entry name" value="Trypsin"/>
    <property type="match status" value="1"/>
</dbReference>
<reference evidence="7" key="1">
    <citation type="journal article" date="2010" name="Arch. Insect Biochem. Physiol.">
        <title>Characterization of the Mamestra configurata (Lepidoptera: Noctuidae) larval midgut protease complement and adaptation to feeding on artificial diet, Brassica species, and protease inhibitor.</title>
        <authorList>
            <person name="Erlandson M.A."/>
            <person name="Hegedus D.D."/>
            <person name="Baldwin D."/>
            <person name="Noakes A."/>
            <person name="Toprak U."/>
        </authorList>
    </citation>
    <scope>NUCLEOTIDE SEQUENCE</scope>
</reference>
<dbReference type="SMART" id="SM00020">
    <property type="entry name" value="Tryp_SPc"/>
    <property type="match status" value="1"/>
</dbReference>
<sequence>MALLCWTVVLLAGVACSSAELGSQTSVEKYPSLAQVENRAGELWLQHCVASVLTSYHVLSTAQCFSGVNYSDRNSRIRAGTSYRGTEGIVREVYRVYIHPDFGQLENDGDIAVVRLQVALTLGDTVKQALILGQGIYLPTGLALTLVSWGTTTEGGSTGNENLYELNLYTIDDEDCLVTYLELNDVPNNTVTENMFCAGLRDSQGRDLDSSDVGAPLFYSGVTMGIISFGVSDGEDSVPVVSTAIASYSNWIVEMARY</sequence>
<accession>C9W8I5</accession>
<evidence type="ECO:0000259" key="6">
    <source>
        <dbReference type="PROSITE" id="PS50240"/>
    </source>
</evidence>
<keyword evidence="4" id="KW-1015">Disulfide bond</keyword>
<keyword evidence="5" id="KW-0732">Signal</keyword>